<dbReference type="AlphaFoldDB" id="A0A4P8L1V3"/>
<dbReference type="EMBL" id="CP040098">
    <property type="protein sequence ID" value="QCQ21603.1"/>
    <property type="molecule type" value="Genomic_DNA"/>
</dbReference>
<reference evidence="1 2" key="2">
    <citation type="submission" date="2019-05" db="EMBL/GenBank/DDBJ databases">
        <authorList>
            <person name="Suflita J.M."/>
            <person name="Marks C.R."/>
        </authorList>
    </citation>
    <scope>NUCLEOTIDE SEQUENCE [LARGE SCALE GENOMIC DNA]</scope>
    <source>
        <strain evidence="1 2">ALDC</strain>
    </source>
</reference>
<dbReference type="OrthoDB" id="5456715at2"/>
<reference evidence="1 2" key="1">
    <citation type="submission" date="2019-05" db="EMBL/GenBank/DDBJ databases">
        <title>The Complete Genome Sequence of the n-alkane-degrading Desulfoglaeba alkanexedens ALDC reveals multiple alkylsuccinate synthase gene clusters.</title>
        <authorList>
            <person name="Callaghan A.V."/>
            <person name="Davidova I.A."/>
            <person name="Duncan K.E."/>
            <person name="Morris B."/>
            <person name="McInerney M.J."/>
        </authorList>
    </citation>
    <scope>NUCLEOTIDE SEQUENCE [LARGE SCALE GENOMIC DNA]</scope>
    <source>
        <strain evidence="1 2">ALDC</strain>
    </source>
</reference>
<evidence type="ECO:0000313" key="2">
    <source>
        <dbReference type="Proteomes" id="UP000298602"/>
    </source>
</evidence>
<accession>A0A4P8L1V3</accession>
<protein>
    <submittedName>
        <fullName evidence="1">Uncharacterized protein</fullName>
    </submittedName>
</protein>
<dbReference type="Proteomes" id="UP000298602">
    <property type="component" value="Chromosome"/>
</dbReference>
<gene>
    <name evidence="1" type="ORF">FDQ92_05080</name>
</gene>
<dbReference type="KEGG" id="dax:FDQ92_05080"/>
<keyword evidence="2" id="KW-1185">Reference proteome</keyword>
<organism evidence="1 2">
    <name type="scientific">Desulfoglaeba alkanexedens ALDC</name>
    <dbReference type="NCBI Taxonomy" id="980445"/>
    <lineage>
        <taxon>Bacteria</taxon>
        <taxon>Pseudomonadati</taxon>
        <taxon>Thermodesulfobacteriota</taxon>
        <taxon>Syntrophobacteria</taxon>
        <taxon>Syntrophobacterales</taxon>
        <taxon>Syntrophobacteraceae</taxon>
        <taxon>Desulfoglaeba</taxon>
    </lineage>
</organism>
<evidence type="ECO:0000313" key="1">
    <source>
        <dbReference type="EMBL" id="QCQ21603.1"/>
    </source>
</evidence>
<sequence length="109" mass="13204">MTEDREEYELKKRAIFDGMSKRGRERILRIGYENWDPFQEPKDPRERICSDSAVRADAILNEFFAAHSNDQRYRQFHKDLFDLCRGLLRDEPRSLALLDFCRWYGSRRI</sequence>
<name>A0A4P8L1V3_9BACT</name>
<dbReference type="RefSeq" id="WP_137423572.1">
    <property type="nucleotide sequence ID" value="NZ_CP040098.1"/>
</dbReference>
<proteinExistence type="predicted"/>